<dbReference type="GO" id="GO:0005886">
    <property type="term" value="C:plasma membrane"/>
    <property type="evidence" value="ECO:0007669"/>
    <property type="project" value="TreeGrafter"/>
</dbReference>
<evidence type="ECO:0000256" key="1">
    <source>
        <dbReference type="SAM" id="Phobius"/>
    </source>
</evidence>
<evidence type="ECO:0000313" key="4">
    <source>
        <dbReference type="Proteomes" id="UP001459277"/>
    </source>
</evidence>
<feature type="transmembrane region" description="Helical" evidence="1">
    <location>
        <begin position="80"/>
        <end position="96"/>
    </location>
</feature>
<dbReference type="GO" id="GO:0140326">
    <property type="term" value="F:ATPase-coupled intramembrane lipid transporter activity"/>
    <property type="evidence" value="ECO:0007669"/>
    <property type="project" value="TreeGrafter"/>
</dbReference>
<dbReference type="InterPro" id="IPR032631">
    <property type="entry name" value="P-type_ATPase_N"/>
</dbReference>
<name>A0AAW2CFA2_9ROSI</name>
<gene>
    <name evidence="3" type="ORF">SO802_021059</name>
</gene>
<dbReference type="SUPFAM" id="SSF81665">
    <property type="entry name" value="Calcium ATPase, transmembrane domain M"/>
    <property type="match status" value="1"/>
</dbReference>
<dbReference type="AlphaFoldDB" id="A0AAW2CFA2"/>
<dbReference type="PANTHER" id="PTHR24092:SF70">
    <property type="entry name" value="PHOSPHOLIPID-TRANSPORTING ATPASE"/>
    <property type="match status" value="1"/>
</dbReference>
<reference evidence="3 4" key="1">
    <citation type="submission" date="2024-01" db="EMBL/GenBank/DDBJ databases">
        <title>A telomere-to-telomere, gap-free genome of sweet tea (Lithocarpus litseifolius).</title>
        <authorList>
            <person name="Zhou J."/>
        </authorList>
    </citation>
    <scope>NUCLEOTIDE SEQUENCE [LARGE SCALE GENOMIC DNA]</scope>
    <source>
        <strain evidence="3">Zhou-2022a</strain>
        <tissue evidence="3">Leaf</tissue>
    </source>
</reference>
<feature type="transmembrane region" description="Helical" evidence="1">
    <location>
        <begin position="102"/>
        <end position="121"/>
    </location>
</feature>
<keyword evidence="1" id="KW-1133">Transmembrane helix</keyword>
<dbReference type="Pfam" id="PF16209">
    <property type="entry name" value="PhoLip_ATPase_N"/>
    <property type="match status" value="1"/>
</dbReference>
<dbReference type="GO" id="GO:0045332">
    <property type="term" value="P:phospholipid translocation"/>
    <property type="evidence" value="ECO:0007669"/>
    <property type="project" value="TreeGrafter"/>
</dbReference>
<sequence length="130" mass="14500">MARGTRKKLHLGSLLPFRCGTKSFQPEHSLIGGPGFSRVVFCNNTESQRVLNYGNNYVTSTKYTLATFFPKSIFEQFRRAANVFFLITAILSFTPLSPSSPVSSVLPLALVILAAMIKEAIEDLRRKKQT</sequence>
<proteinExistence type="predicted"/>
<accession>A0AAW2CFA2</accession>
<keyword evidence="4" id="KW-1185">Reference proteome</keyword>
<dbReference type="PANTHER" id="PTHR24092">
    <property type="entry name" value="PROBABLE PHOSPHOLIPID-TRANSPORTING ATPASE"/>
    <property type="match status" value="1"/>
</dbReference>
<organism evidence="3 4">
    <name type="scientific">Lithocarpus litseifolius</name>
    <dbReference type="NCBI Taxonomy" id="425828"/>
    <lineage>
        <taxon>Eukaryota</taxon>
        <taxon>Viridiplantae</taxon>
        <taxon>Streptophyta</taxon>
        <taxon>Embryophyta</taxon>
        <taxon>Tracheophyta</taxon>
        <taxon>Spermatophyta</taxon>
        <taxon>Magnoliopsida</taxon>
        <taxon>eudicotyledons</taxon>
        <taxon>Gunneridae</taxon>
        <taxon>Pentapetalae</taxon>
        <taxon>rosids</taxon>
        <taxon>fabids</taxon>
        <taxon>Fagales</taxon>
        <taxon>Fagaceae</taxon>
        <taxon>Lithocarpus</taxon>
    </lineage>
</organism>
<protein>
    <recommendedName>
        <fullName evidence="2">P-type ATPase N-terminal domain-containing protein</fullName>
    </recommendedName>
</protein>
<feature type="domain" description="P-type ATPase N-terminal" evidence="2">
    <location>
        <begin position="40"/>
        <end position="104"/>
    </location>
</feature>
<comment type="caution">
    <text evidence="3">The sequence shown here is derived from an EMBL/GenBank/DDBJ whole genome shotgun (WGS) entry which is preliminary data.</text>
</comment>
<evidence type="ECO:0000259" key="2">
    <source>
        <dbReference type="Pfam" id="PF16209"/>
    </source>
</evidence>
<dbReference type="InterPro" id="IPR023298">
    <property type="entry name" value="ATPase_P-typ_TM_dom_sf"/>
</dbReference>
<keyword evidence="1" id="KW-0812">Transmembrane</keyword>
<evidence type="ECO:0000313" key="3">
    <source>
        <dbReference type="EMBL" id="KAK9996373.1"/>
    </source>
</evidence>
<keyword evidence="1" id="KW-0472">Membrane</keyword>
<dbReference type="EMBL" id="JAZDWU010000007">
    <property type="protein sequence ID" value="KAK9996373.1"/>
    <property type="molecule type" value="Genomic_DNA"/>
</dbReference>
<dbReference type="Proteomes" id="UP001459277">
    <property type="component" value="Unassembled WGS sequence"/>
</dbReference>